<keyword evidence="4" id="KW-0808">Transferase</keyword>
<keyword evidence="8" id="KW-1185">Reference proteome</keyword>
<reference evidence="7" key="1">
    <citation type="submission" date="2020-12" db="EMBL/GenBank/DDBJ databases">
        <title>The genome sequence of Inhella sp. 4Y17.</title>
        <authorList>
            <person name="Liu Y."/>
        </authorList>
    </citation>
    <scope>NUCLEOTIDE SEQUENCE</scope>
    <source>
        <strain evidence="7">4Y10</strain>
    </source>
</reference>
<name>A0A931IWB4_9BURK</name>
<keyword evidence="2" id="KW-1003">Cell membrane</keyword>
<sequence length="294" mass="33034">MGRLGARLAIALLWLLHWLPLPALAALGRGLGALLWRLARSRKRIALRNLALCFPEKSEVEREALARAHFGWMGQSILDRGLLWFAPPERLLRLIQVEGDIHQGAHSDRPVMWLLPHFAGLEWVGPALTLMQTKPAVDVYQHQRNAVFDAQLMRGRGRFGQSAFVSRHEGIRPVLKKIREGYGFVNAPDMDFGLKDSEFVPFFGVQASTLLAPAKMAASLNMVVLPLVVTMLPQGRGYRISCPPPLSAYPSGDALTDARTLNTWLEARIREQPAQYLWVHRRFKTRPAGEPPVY</sequence>
<dbReference type="Pfam" id="PF03279">
    <property type="entry name" value="Lip_A_acyltrans"/>
    <property type="match status" value="1"/>
</dbReference>
<dbReference type="PIRSF" id="PIRSF026649">
    <property type="entry name" value="MsbB"/>
    <property type="match status" value="1"/>
</dbReference>
<evidence type="ECO:0000313" key="8">
    <source>
        <dbReference type="Proteomes" id="UP000620139"/>
    </source>
</evidence>
<evidence type="ECO:0000256" key="2">
    <source>
        <dbReference type="ARBA" id="ARBA00022475"/>
    </source>
</evidence>
<gene>
    <name evidence="7" type="ORF">I7X43_04950</name>
</gene>
<comment type="caution">
    <text evidence="7">The sequence shown here is derived from an EMBL/GenBank/DDBJ whole genome shotgun (WGS) entry which is preliminary data.</text>
</comment>
<dbReference type="EMBL" id="JAEDAL010000002">
    <property type="protein sequence ID" value="MBH9552195.1"/>
    <property type="molecule type" value="Genomic_DNA"/>
</dbReference>
<dbReference type="GO" id="GO:0016746">
    <property type="term" value="F:acyltransferase activity"/>
    <property type="evidence" value="ECO:0007669"/>
    <property type="project" value="UniProtKB-KW"/>
</dbReference>
<dbReference type="AlphaFoldDB" id="A0A931IWB4"/>
<dbReference type="CDD" id="cd07984">
    <property type="entry name" value="LPLAT_LABLAT-like"/>
    <property type="match status" value="1"/>
</dbReference>
<dbReference type="InterPro" id="IPR004960">
    <property type="entry name" value="LipA_acyltrans"/>
</dbReference>
<evidence type="ECO:0000256" key="1">
    <source>
        <dbReference type="ARBA" id="ARBA00004533"/>
    </source>
</evidence>
<dbReference type="PANTHER" id="PTHR30606">
    <property type="entry name" value="LIPID A BIOSYNTHESIS LAUROYL ACYLTRANSFERASE"/>
    <property type="match status" value="1"/>
</dbReference>
<dbReference type="PANTHER" id="PTHR30606:SF9">
    <property type="entry name" value="LIPID A BIOSYNTHESIS LAUROYLTRANSFERASE"/>
    <property type="match status" value="1"/>
</dbReference>
<accession>A0A931IWB4</accession>
<dbReference type="GO" id="GO:0009247">
    <property type="term" value="P:glycolipid biosynthetic process"/>
    <property type="evidence" value="ECO:0007669"/>
    <property type="project" value="UniProtKB-ARBA"/>
</dbReference>
<proteinExistence type="predicted"/>
<organism evidence="7 8">
    <name type="scientific">Inhella gelatinilytica</name>
    <dbReference type="NCBI Taxonomy" id="2795030"/>
    <lineage>
        <taxon>Bacteria</taxon>
        <taxon>Pseudomonadati</taxon>
        <taxon>Pseudomonadota</taxon>
        <taxon>Betaproteobacteria</taxon>
        <taxon>Burkholderiales</taxon>
        <taxon>Sphaerotilaceae</taxon>
        <taxon>Inhella</taxon>
    </lineage>
</organism>
<evidence type="ECO:0000256" key="6">
    <source>
        <dbReference type="ARBA" id="ARBA00023315"/>
    </source>
</evidence>
<evidence type="ECO:0000256" key="5">
    <source>
        <dbReference type="ARBA" id="ARBA00023136"/>
    </source>
</evidence>
<comment type="subcellular location">
    <subcellularLocation>
        <location evidence="1">Cell inner membrane</location>
    </subcellularLocation>
</comment>
<evidence type="ECO:0000256" key="4">
    <source>
        <dbReference type="ARBA" id="ARBA00022679"/>
    </source>
</evidence>
<keyword evidence="6 7" id="KW-0012">Acyltransferase</keyword>
<dbReference type="GO" id="GO:0005886">
    <property type="term" value="C:plasma membrane"/>
    <property type="evidence" value="ECO:0007669"/>
    <property type="project" value="UniProtKB-SubCell"/>
</dbReference>
<evidence type="ECO:0000256" key="3">
    <source>
        <dbReference type="ARBA" id="ARBA00022519"/>
    </source>
</evidence>
<evidence type="ECO:0000313" key="7">
    <source>
        <dbReference type="EMBL" id="MBH9552195.1"/>
    </source>
</evidence>
<protein>
    <submittedName>
        <fullName evidence="7">Lipid A biosynthesis acyltransferase</fullName>
    </submittedName>
</protein>
<keyword evidence="5" id="KW-0472">Membrane</keyword>
<keyword evidence="3" id="KW-0997">Cell inner membrane</keyword>
<dbReference type="Proteomes" id="UP000620139">
    <property type="component" value="Unassembled WGS sequence"/>
</dbReference>